<organism evidence="1 2">
    <name type="scientific">Pisolithus microcarpus 441</name>
    <dbReference type="NCBI Taxonomy" id="765257"/>
    <lineage>
        <taxon>Eukaryota</taxon>
        <taxon>Fungi</taxon>
        <taxon>Dikarya</taxon>
        <taxon>Basidiomycota</taxon>
        <taxon>Agaricomycotina</taxon>
        <taxon>Agaricomycetes</taxon>
        <taxon>Agaricomycetidae</taxon>
        <taxon>Boletales</taxon>
        <taxon>Sclerodermatineae</taxon>
        <taxon>Pisolithaceae</taxon>
        <taxon>Pisolithus</taxon>
    </lineage>
</organism>
<dbReference type="EMBL" id="KN833751">
    <property type="protein sequence ID" value="KIK21472.1"/>
    <property type="molecule type" value="Genomic_DNA"/>
</dbReference>
<protein>
    <submittedName>
        <fullName evidence="1">Uncharacterized protein</fullName>
    </submittedName>
</protein>
<evidence type="ECO:0000313" key="2">
    <source>
        <dbReference type="Proteomes" id="UP000054018"/>
    </source>
</evidence>
<evidence type="ECO:0000313" key="1">
    <source>
        <dbReference type="EMBL" id="KIK21472.1"/>
    </source>
</evidence>
<gene>
    <name evidence="1" type="ORF">PISMIDRAFT_539922</name>
</gene>
<reference evidence="1 2" key="1">
    <citation type="submission" date="2014-04" db="EMBL/GenBank/DDBJ databases">
        <authorList>
            <consortium name="DOE Joint Genome Institute"/>
            <person name="Kuo A."/>
            <person name="Kohler A."/>
            <person name="Costa M.D."/>
            <person name="Nagy L.G."/>
            <person name="Floudas D."/>
            <person name="Copeland A."/>
            <person name="Barry K.W."/>
            <person name="Cichocki N."/>
            <person name="Veneault-Fourrey C."/>
            <person name="LaButti K."/>
            <person name="Lindquist E.A."/>
            <person name="Lipzen A."/>
            <person name="Lundell T."/>
            <person name="Morin E."/>
            <person name="Murat C."/>
            <person name="Sun H."/>
            <person name="Tunlid A."/>
            <person name="Henrissat B."/>
            <person name="Grigoriev I.V."/>
            <person name="Hibbett D.S."/>
            <person name="Martin F."/>
            <person name="Nordberg H.P."/>
            <person name="Cantor M.N."/>
            <person name="Hua S.X."/>
        </authorList>
    </citation>
    <scope>NUCLEOTIDE SEQUENCE [LARGE SCALE GENOMIC DNA]</scope>
    <source>
        <strain evidence="1 2">441</strain>
    </source>
</reference>
<dbReference type="AlphaFoldDB" id="A0A0C9ZG92"/>
<sequence length="124" mass="14250">MHYEIINCTSMCCPMERRLRQHMDVALVSNLAVEPIARASYVIMFALFRRPPSNHFRPQTVNVWADTPYVIYTLILIIRNPTSAPLHGGWRAIRLPQSDANAVCPPDLRRPRGWCWTAVKMASM</sequence>
<proteinExistence type="predicted"/>
<reference evidence="2" key="2">
    <citation type="submission" date="2015-01" db="EMBL/GenBank/DDBJ databases">
        <title>Evolutionary Origins and Diversification of the Mycorrhizal Mutualists.</title>
        <authorList>
            <consortium name="DOE Joint Genome Institute"/>
            <consortium name="Mycorrhizal Genomics Consortium"/>
            <person name="Kohler A."/>
            <person name="Kuo A."/>
            <person name="Nagy L.G."/>
            <person name="Floudas D."/>
            <person name="Copeland A."/>
            <person name="Barry K.W."/>
            <person name="Cichocki N."/>
            <person name="Veneault-Fourrey C."/>
            <person name="LaButti K."/>
            <person name="Lindquist E.A."/>
            <person name="Lipzen A."/>
            <person name="Lundell T."/>
            <person name="Morin E."/>
            <person name="Murat C."/>
            <person name="Riley R."/>
            <person name="Ohm R."/>
            <person name="Sun H."/>
            <person name="Tunlid A."/>
            <person name="Henrissat B."/>
            <person name="Grigoriev I.V."/>
            <person name="Hibbett D.S."/>
            <person name="Martin F."/>
        </authorList>
    </citation>
    <scope>NUCLEOTIDE SEQUENCE [LARGE SCALE GENOMIC DNA]</scope>
    <source>
        <strain evidence="2">441</strain>
    </source>
</reference>
<dbReference type="Proteomes" id="UP000054018">
    <property type="component" value="Unassembled WGS sequence"/>
</dbReference>
<name>A0A0C9ZG92_9AGAM</name>
<keyword evidence="2" id="KW-1185">Reference proteome</keyword>
<dbReference type="HOGENOM" id="CLU_2004827_0_0_1"/>
<accession>A0A0C9ZG92</accession>